<evidence type="ECO:0000313" key="4">
    <source>
        <dbReference type="EMBL" id="SFW13776.1"/>
    </source>
</evidence>
<gene>
    <name evidence="4" type="ORF">SAMN02927921_00207</name>
</gene>
<dbReference type="GO" id="GO:0016740">
    <property type="term" value="F:transferase activity"/>
    <property type="evidence" value="ECO:0007669"/>
    <property type="project" value="UniProtKB-KW"/>
</dbReference>
<dbReference type="InterPro" id="IPR015422">
    <property type="entry name" value="PyrdxlP-dep_Trfase_small"/>
</dbReference>
<dbReference type="RefSeq" id="WP_072315439.1">
    <property type="nucleotide sequence ID" value="NZ_FPJE01000001.1"/>
</dbReference>
<dbReference type="Pfam" id="PF00155">
    <property type="entry name" value="Aminotran_1_2"/>
    <property type="match status" value="1"/>
</dbReference>
<dbReference type="InterPro" id="IPR015421">
    <property type="entry name" value="PyrdxlP-dep_Trfase_major"/>
</dbReference>
<evidence type="ECO:0000256" key="1">
    <source>
        <dbReference type="ARBA" id="ARBA00001933"/>
    </source>
</evidence>
<dbReference type="PANTHER" id="PTHR13693">
    <property type="entry name" value="CLASS II AMINOTRANSFERASE/8-AMINO-7-OXONONANOATE SYNTHASE"/>
    <property type="match status" value="1"/>
</dbReference>
<name>A0A1K1LSG1_9FLAO</name>
<comment type="cofactor">
    <cofactor evidence="1">
        <name>pyridoxal 5'-phosphate</name>
        <dbReference type="ChEBI" id="CHEBI:597326"/>
    </cofactor>
</comment>
<sequence>MSLVSSFPGRKIISGDSEYLYFGGTAYLGLATLPAFQDIFIKNMRKYGTGYAASRKANIRIDIYEQAENILADLIGCQKALSVSSGFLAGQLALQAFRGEEYAFFCTSDTHPALYHPAASTAGTATQLLEEVRTFTSAYPEKKAVVLCDSITITENLYENNWYEQLPWSRTVFIADDSHGLGVMGPNGTGIYRKLKSIPFSELVVCGSLSKGFAVQAGAVFSSAGVIARLWDHPFFAGASPASPAAMATFRDAIPLYEIQRKKLTDHIRTFDNTFSSGDMFRHINGHPSYAYTQESLTRYLLDKGILTTAFHYPDVASPMVRRIVLSASHTEEDLAYLSACLKNFLRS</sequence>
<evidence type="ECO:0000256" key="2">
    <source>
        <dbReference type="ARBA" id="ARBA00022679"/>
    </source>
</evidence>
<keyword evidence="2" id="KW-0808">Transferase</keyword>
<accession>A0A1K1LSG1</accession>
<dbReference type="Gene3D" id="3.90.1150.10">
    <property type="entry name" value="Aspartate Aminotransferase, domain 1"/>
    <property type="match status" value="1"/>
</dbReference>
<protein>
    <submittedName>
        <fullName evidence="4">7-keto-8-aminopelargonate synthetase</fullName>
    </submittedName>
</protein>
<dbReference type="SUPFAM" id="SSF53383">
    <property type="entry name" value="PLP-dependent transferases"/>
    <property type="match status" value="1"/>
</dbReference>
<dbReference type="GO" id="GO:0030170">
    <property type="term" value="F:pyridoxal phosphate binding"/>
    <property type="evidence" value="ECO:0007669"/>
    <property type="project" value="InterPro"/>
</dbReference>
<evidence type="ECO:0000259" key="3">
    <source>
        <dbReference type="Pfam" id="PF00155"/>
    </source>
</evidence>
<dbReference type="InterPro" id="IPR004839">
    <property type="entry name" value="Aminotransferase_I/II_large"/>
</dbReference>
<reference evidence="4 5" key="1">
    <citation type="submission" date="2016-11" db="EMBL/GenBank/DDBJ databases">
        <authorList>
            <person name="Jaros S."/>
            <person name="Januszkiewicz K."/>
            <person name="Wedrychowicz H."/>
        </authorList>
    </citation>
    <scope>NUCLEOTIDE SEQUENCE [LARGE SCALE GENOMIC DNA]</scope>
    <source>
        <strain evidence="4 5">CGMCC 1.12145</strain>
    </source>
</reference>
<dbReference type="EMBL" id="FPJE01000001">
    <property type="protein sequence ID" value="SFW13776.1"/>
    <property type="molecule type" value="Genomic_DNA"/>
</dbReference>
<dbReference type="InterPro" id="IPR050087">
    <property type="entry name" value="AON_synthase_class-II"/>
</dbReference>
<keyword evidence="5" id="KW-1185">Reference proteome</keyword>
<dbReference type="Gene3D" id="3.40.640.10">
    <property type="entry name" value="Type I PLP-dependent aspartate aminotransferase-like (Major domain)"/>
    <property type="match status" value="1"/>
</dbReference>
<dbReference type="AlphaFoldDB" id="A0A1K1LSG1"/>
<dbReference type="Proteomes" id="UP000182248">
    <property type="component" value="Unassembled WGS sequence"/>
</dbReference>
<dbReference type="OrthoDB" id="846426at2"/>
<organism evidence="4 5">
    <name type="scientific">Sinomicrobium oceani</name>
    <dbReference type="NCBI Taxonomy" id="1150368"/>
    <lineage>
        <taxon>Bacteria</taxon>
        <taxon>Pseudomonadati</taxon>
        <taxon>Bacteroidota</taxon>
        <taxon>Flavobacteriia</taxon>
        <taxon>Flavobacteriales</taxon>
        <taxon>Flavobacteriaceae</taxon>
        <taxon>Sinomicrobium</taxon>
    </lineage>
</organism>
<dbReference type="STRING" id="1150368.SAMN02927921_00207"/>
<dbReference type="InterPro" id="IPR015424">
    <property type="entry name" value="PyrdxlP-dep_Trfase"/>
</dbReference>
<proteinExistence type="predicted"/>
<feature type="domain" description="Aminotransferase class I/classII large" evidence="3">
    <location>
        <begin position="168"/>
        <end position="338"/>
    </location>
</feature>
<evidence type="ECO:0000313" key="5">
    <source>
        <dbReference type="Proteomes" id="UP000182248"/>
    </source>
</evidence>